<dbReference type="AlphaFoldDB" id="A0A840UU80"/>
<dbReference type="NCBIfam" id="TIGR01071">
    <property type="entry name" value="rplO_bact"/>
    <property type="match status" value="1"/>
</dbReference>
<protein>
    <recommendedName>
        <fullName evidence="4">Large ribosomal subunit protein uL15</fullName>
    </recommendedName>
</protein>
<dbReference type="GO" id="GO:0003735">
    <property type="term" value="F:structural constituent of ribosome"/>
    <property type="evidence" value="ECO:0007669"/>
    <property type="project" value="InterPro"/>
</dbReference>
<keyword evidence="9" id="KW-1185">Reference proteome</keyword>
<evidence type="ECO:0000256" key="5">
    <source>
        <dbReference type="RuleBase" id="RU003888"/>
    </source>
</evidence>
<evidence type="ECO:0000259" key="7">
    <source>
        <dbReference type="Pfam" id="PF00828"/>
    </source>
</evidence>
<evidence type="ECO:0000256" key="1">
    <source>
        <dbReference type="ARBA" id="ARBA00007320"/>
    </source>
</evidence>
<dbReference type="PANTHER" id="PTHR12934:SF11">
    <property type="entry name" value="LARGE RIBOSOMAL SUBUNIT PROTEIN UL15M"/>
    <property type="match status" value="1"/>
</dbReference>
<dbReference type="GO" id="GO:0019843">
    <property type="term" value="F:rRNA binding"/>
    <property type="evidence" value="ECO:0007669"/>
    <property type="project" value="UniProtKB-UniRule"/>
</dbReference>
<dbReference type="EMBL" id="JACHEO010000011">
    <property type="protein sequence ID" value="MBB5348333.1"/>
    <property type="molecule type" value="Genomic_DNA"/>
</dbReference>
<dbReference type="Pfam" id="PF00828">
    <property type="entry name" value="Ribosomal_L27A"/>
    <property type="match status" value="1"/>
</dbReference>
<dbReference type="PANTHER" id="PTHR12934">
    <property type="entry name" value="50S RIBOSOMAL PROTEIN L15"/>
    <property type="match status" value="1"/>
</dbReference>
<comment type="subunit">
    <text evidence="4">Part of the 50S ribosomal subunit.</text>
</comment>
<evidence type="ECO:0000256" key="3">
    <source>
        <dbReference type="ARBA" id="ARBA00023274"/>
    </source>
</evidence>
<evidence type="ECO:0000313" key="9">
    <source>
        <dbReference type="Proteomes" id="UP000539642"/>
    </source>
</evidence>
<keyword evidence="3 4" id="KW-0687">Ribonucleoprotein</keyword>
<dbReference type="InterPro" id="IPR036227">
    <property type="entry name" value="Ribosomal_uL15/eL18_sf"/>
</dbReference>
<keyword evidence="4" id="KW-0694">RNA-binding</keyword>
<dbReference type="Gene3D" id="3.100.10.10">
    <property type="match status" value="1"/>
</dbReference>
<dbReference type="InterPro" id="IPR030878">
    <property type="entry name" value="Ribosomal_uL15"/>
</dbReference>
<comment type="caution">
    <text evidence="8">The sequence shown here is derived from an EMBL/GenBank/DDBJ whole genome shotgun (WGS) entry which is preliminary data.</text>
</comment>
<evidence type="ECO:0000313" key="8">
    <source>
        <dbReference type="EMBL" id="MBB5348333.1"/>
    </source>
</evidence>
<evidence type="ECO:0000256" key="4">
    <source>
        <dbReference type="HAMAP-Rule" id="MF_01341"/>
    </source>
</evidence>
<dbReference type="PROSITE" id="PS00475">
    <property type="entry name" value="RIBOSOMAL_L15"/>
    <property type="match status" value="1"/>
</dbReference>
<organism evidence="8 9">
    <name type="scientific">Desulfoprunum benzoelyticum</name>
    <dbReference type="NCBI Taxonomy" id="1506996"/>
    <lineage>
        <taxon>Bacteria</taxon>
        <taxon>Pseudomonadati</taxon>
        <taxon>Thermodesulfobacteriota</taxon>
        <taxon>Desulfobulbia</taxon>
        <taxon>Desulfobulbales</taxon>
        <taxon>Desulfobulbaceae</taxon>
        <taxon>Desulfoprunum</taxon>
    </lineage>
</organism>
<name>A0A840UU80_9BACT</name>
<keyword evidence="2 4" id="KW-0689">Ribosomal protein</keyword>
<proteinExistence type="inferred from homology"/>
<dbReference type="HAMAP" id="MF_01341">
    <property type="entry name" value="Ribosomal_uL15"/>
    <property type="match status" value="1"/>
</dbReference>
<keyword evidence="4" id="KW-0699">rRNA-binding</keyword>
<reference evidence="8 9" key="1">
    <citation type="submission" date="2020-08" db="EMBL/GenBank/DDBJ databases">
        <title>Genomic Encyclopedia of Type Strains, Phase IV (KMG-IV): sequencing the most valuable type-strain genomes for metagenomic binning, comparative biology and taxonomic classification.</title>
        <authorList>
            <person name="Goeker M."/>
        </authorList>
    </citation>
    <scope>NUCLEOTIDE SEQUENCE [LARGE SCALE GENOMIC DNA]</scope>
    <source>
        <strain evidence="8 9">DSM 28570</strain>
    </source>
</reference>
<feature type="compositionally biased region" description="Polar residues" evidence="6">
    <location>
        <begin position="1"/>
        <end position="13"/>
    </location>
</feature>
<dbReference type="GO" id="GO:0006412">
    <property type="term" value="P:translation"/>
    <property type="evidence" value="ECO:0007669"/>
    <property type="project" value="UniProtKB-UniRule"/>
</dbReference>
<feature type="region of interest" description="Disordered" evidence="6">
    <location>
        <begin position="1"/>
        <end position="55"/>
    </location>
</feature>
<feature type="domain" description="Large ribosomal subunit protein uL15/eL18" evidence="7">
    <location>
        <begin position="78"/>
        <end position="144"/>
    </location>
</feature>
<dbReference type="InterPro" id="IPR021131">
    <property type="entry name" value="Ribosomal_uL15/eL18"/>
</dbReference>
<dbReference type="RefSeq" id="WP_221270857.1">
    <property type="nucleotide sequence ID" value="NZ_JACHEO010000011.1"/>
</dbReference>
<evidence type="ECO:0000256" key="6">
    <source>
        <dbReference type="SAM" id="MobiDB-lite"/>
    </source>
</evidence>
<dbReference type="InterPro" id="IPR001196">
    <property type="entry name" value="Ribosomal_uL15_CS"/>
</dbReference>
<comment type="similarity">
    <text evidence="1 4 5">Belongs to the universal ribosomal protein uL15 family.</text>
</comment>
<dbReference type="Proteomes" id="UP000539642">
    <property type="component" value="Unassembled WGS sequence"/>
</dbReference>
<accession>A0A840UU80</accession>
<dbReference type="InterPro" id="IPR005749">
    <property type="entry name" value="Ribosomal_uL15_bac-type"/>
</dbReference>
<evidence type="ECO:0000256" key="2">
    <source>
        <dbReference type="ARBA" id="ARBA00022980"/>
    </source>
</evidence>
<dbReference type="SUPFAM" id="SSF52080">
    <property type="entry name" value="Ribosomal proteins L15p and L18e"/>
    <property type="match status" value="1"/>
</dbReference>
<dbReference type="GO" id="GO:0022625">
    <property type="term" value="C:cytosolic large ribosomal subunit"/>
    <property type="evidence" value="ECO:0007669"/>
    <property type="project" value="TreeGrafter"/>
</dbReference>
<comment type="function">
    <text evidence="4">Binds to the 23S rRNA.</text>
</comment>
<sequence>MITLSNLSPQDGSTKQKKRVGRGPGSGHGKTAGRGHKGFKARSGSGIKPGFEGGQMPLYRRLPKRGFTNVHAKLCEIVSLSQLDKFEANSEIDSAKLVEAGIVSKGSIVKVLANGEITKAVIVKVEKVSSQAKAQIENAGGKVIFEEA</sequence>
<feature type="compositionally biased region" description="Basic residues" evidence="6">
    <location>
        <begin position="31"/>
        <end position="40"/>
    </location>
</feature>
<gene>
    <name evidence="4" type="primary">rplO</name>
    <name evidence="8" type="ORF">HNQ81_002068</name>
</gene>